<feature type="coiled-coil region" evidence="2">
    <location>
        <begin position="171"/>
        <end position="279"/>
    </location>
</feature>
<evidence type="ECO:0000259" key="4">
    <source>
        <dbReference type="Pfam" id="PF13868"/>
    </source>
</evidence>
<comment type="caution">
    <text evidence="5">The sequence shown here is derived from an EMBL/GenBank/DDBJ whole genome shotgun (WGS) entry which is preliminary data.</text>
</comment>
<evidence type="ECO:0000256" key="3">
    <source>
        <dbReference type="SAM" id="MobiDB-lite"/>
    </source>
</evidence>
<organism evidence="5 6">
    <name type="scientific">Araneus ventricosus</name>
    <name type="common">Orbweaver spider</name>
    <name type="synonym">Epeira ventricosa</name>
    <dbReference type="NCBI Taxonomy" id="182803"/>
    <lineage>
        <taxon>Eukaryota</taxon>
        <taxon>Metazoa</taxon>
        <taxon>Ecdysozoa</taxon>
        <taxon>Arthropoda</taxon>
        <taxon>Chelicerata</taxon>
        <taxon>Arachnida</taxon>
        <taxon>Araneae</taxon>
        <taxon>Araneomorphae</taxon>
        <taxon>Entelegynae</taxon>
        <taxon>Araneoidea</taxon>
        <taxon>Araneidae</taxon>
        <taxon>Araneus</taxon>
    </lineage>
</organism>
<feature type="domain" description="Trichohyalin-plectin-homology" evidence="4">
    <location>
        <begin position="113"/>
        <end position="449"/>
    </location>
</feature>
<dbReference type="Pfam" id="PF13868">
    <property type="entry name" value="TPH"/>
    <property type="match status" value="1"/>
</dbReference>
<dbReference type="Proteomes" id="UP000499080">
    <property type="component" value="Unassembled WGS sequence"/>
</dbReference>
<dbReference type="PANTHER" id="PTHR28663:SF1">
    <property type="entry name" value="CILIA- AND FLAGELLA- ASSOCIATED PROTEIN 210"/>
    <property type="match status" value="1"/>
</dbReference>
<dbReference type="InterPro" id="IPR043597">
    <property type="entry name" value="TPH_dom"/>
</dbReference>
<sequence>MEDDPFKRRYPLEEPKRAVLLSKDDINRIISHAQIFQTDEEKEAAAREDRERRRQASKQLSAALSQRKELGSELKKKQYELGTKFAKVEMDREARTEARKNQVLEQAYKRLFEDTDRVKYFKTAKNFAEIVKERNDQIATKATHKDEEAKFDAKFLLGTMRDVDQHHWEGVEKERIKEKNKKKNAENWRKQRNEVLQKKSREKWEHLRDGYLIRDEDEQDKAKAARKVLEEKERLRQYKEMLDNQILDKHALFDAHHRLEEAEEVKAKLFNDAKRQMKLEHQKIKECLDKDKRSLRQHVANTLTDEGALLKAKEEAILKKAILEAEEKAREESALKQMEREKTQEAIKEFYDQEMAAKERRRYEERLSGYQEGRRIADNVDRLQREEDSKADRHGNLEKEAQHLQMHQIAKRQANRKAEEVNEIKDYMSHMRSLDNEEEMFQKYAQMEIENCEARGIDAHAMRKAARPGIECGKGPLFKDRGHIRPRYYAATWNPEDLVHVKRNKDLHDTKARLGFTLY</sequence>
<protein>
    <recommendedName>
        <fullName evidence="4">Trichohyalin-plectin-homology domain-containing protein</fullName>
    </recommendedName>
</protein>
<dbReference type="EMBL" id="BGPR01006854">
    <property type="protein sequence ID" value="GBN22355.1"/>
    <property type="molecule type" value="Genomic_DNA"/>
</dbReference>
<name>A0A4Y2M5J5_ARAVE</name>
<dbReference type="OrthoDB" id="6432784at2759"/>
<accession>A0A4Y2M5J5</accession>
<keyword evidence="1 2" id="KW-0175">Coiled coil</keyword>
<keyword evidence="6" id="KW-1185">Reference proteome</keyword>
<dbReference type="PANTHER" id="PTHR28663">
    <property type="entry name" value="COILED-COIL DOMAIN-CONTAINING PROTEIN 173"/>
    <property type="match status" value="1"/>
</dbReference>
<dbReference type="AlphaFoldDB" id="A0A4Y2M5J5"/>
<feature type="region of interest" description="Disordered" evidence="3">
    <location>
        <begin position="37"/>
        <end position="57"/>
    </location>
</feature>
<evidence type="ECO:0000313" key="6">
    <source>
        <dbReference type="Proteomes" id="UP000499080"/>
    </source>
</evidence>
<reference evidence="5 6" key="1">
    <citation type="journal article" date="2019" name="Sci. Rep.">
        <title>Orb-weaving spider Araneus ventricosus genome elucidates the spidroin gene catalogue.</title>
        <authorList>
            <person name="Kono N."/>
            <person name="Nakamura H."/>
            <person name="Ohtoshi R."/>
            <person name="Moran D.A.P."/>
            <person name="Shinohara A."/>
            <person name="Yoshida Y."/>
            <person name="Fujiwara M."/>
            <person name="Mori M."/>
            <person name="Tomita M."/>
            <person name="Arakawa K."/>
        </authorList>
    </citation>
    <scope>NUCLEOTIDE SEQUENCE [LARGE SCALE GENOMIC DNA]</scope>
</reference>
<feature type="coiled-coil region" evidence="2">
    <location>
        <begin position="321"/>
        <end position="348"/>
    </location>
</feature>
<evidence type="ECO:0000256" key="1">
    <source>
        <dbReference type="ARBA" id="ARBA00023054"/>
    </source>
</evidence>
<gene>
    <name evidence="5" type="ORF">AVEN_125389_1</name>
</gene>
<evidence type="ECO:0000256" key="2">
    <source>
        <dbReference type="SAM" id="Coils"/>
    </source>
</evidence>
<feature type="compositionally biased region" description="Basic and acidic residues" evidence="3">
    <location>
        <begin position="43"/>
        <end position="54"/>
    </location>
</feature>
<dbReference type="InterPro" id="IPR039986">
    <property type="entry name" value="CFAP210"/>
</dbReference>
<proteinExistence type="predicted"/>
<evidence type="ECO:0000313" key="5">
    <source>
        <dbReference type="EMBL" id="GBN22355.1"/>
    </source>
</evidence>